<keyword evidence="4 11" id="KW-0032">Aminotransferase</keyword>
<evidence type="ECO:0000256" key="8">
    <source>
        <dbReference type="ARBA" id="ARBA00055466"/>
    </source>
</evidence>
<feature type="domain" description="Glutamine amidotransferase type-2" evidence="9">
    <location>
        <begin position="2"/>
        <end position="241"/>
    </location>
</feature>
<dbReference type="Proteomes" id="UP000740329">
    <property type="component" value="Unassembled WGS sequence"/>
</dbReference>
<comment type="caution">
    <text evidence="11">The sequence shown here is derived from an EMBL/GenBank/DDBJ whole genome shotgun (WGS) entry which is preliminary data.</text>
</comment>
<dbReference type="EMBL" id="JAGGMV010000001">
    <property type="protein sequence ID" value="MBP2200689.1"/>
    <property type="molecule type" value="Genomic_DNA"/>
</dbReference>
<dbReference type="PROSITE" id="PS51278">
    <property type="entry name" value="GATASE_TYPE_2"/>
    <property type="match status" value="1"/>
</dbReference>
<dbReference type="SUPFAM" id="SSF56235">
    <property type="entry name" value="N-terminal nucleophile aminohydrolases (Ntn hydrolases)"/>
    <property type="match status" value="1"/>
</dbReference>
<dbReference type="FunFam" id="3.60.20.10:FF:000006">
    <property type="entry name" value="Glutamine--fructose-6-phosphate aminotransferase [isomerizing]"/>
    <property type="match status" value="1"/>
</dbReference>
<dbReference type="RefSeq" id="WP_209590074.1">
    <property type="nucleotide sequence ID" value="NZ_JAGGMV010000001.1"/>
</dbReference>
<dbReference type="PANTHER" id="PTHR10937:SF0">
    <property type="entry name" value="GLUTAMINE--FRUCTOSE-6-PHOSPHATE TRANSAMINASE (ISOMERIZING)"/>
    <property type="match status" value="1"/>
</dbReference>
<feature type="domain" description="SIS" evidence="10">
    <location>
        <begin position="474"/>
        <end position="617"/>
    </location>
</feature>
<dbReference type="InterPro" id="IPR017932">
    <property type="entry name" value="GATase_2_dom"/>
</dbReference>
<dbReference type="InterPro" id="IPR001347">
    <property type="entry name" value="SIS_dom"/>
</dbReference>
<dbReference type="InterPro" id="IPR005855">
    <property type="entry name" value="GFAT"/>
</dbReference>
<dbReference type="Gene3D" id="3.40.50.10490">
    <property type="entry name" value="Glucose-6-phosphate isomerase like protein, domain 1"/>
    <property type="match status" value="2"/>
</dbReference>
<dbReference type="PROSITE" id="PS51464">
    <property type="entry name" value="SIS"/>
    <property type="match status" value="2"/>
</dbReference>
<dbReference type="GO" id="GO:0006002">
    <property type="term" value="P:fructose 6-phosphate metabolic process"/>
    <property type="evidence" value="ECO:0007669"/>
    <property type="project" value="TreeGrafter"/>
</dbReference>
<dbReference type="Pfam" id="PF01380">
    <property type="entry name" value="SIS"/>
    <property type="match status" value="2"/>
</dbReference>
<evidence type="ECO:0000256" key="1">
    <source>
        <dbReference type="ARBA" id="ARBA00001031"/>
    </source>
</evidence>
<dbReference type="Pfam" id="PF13522">
    <property type="entry name" value="GATase_6"/>
    <property type="match status" value="1"/>
</dbReference>
<dbReference type="InterPro" id="IPR047084">
    <property type="entry name" value="GFAT_N"/>
</dbReference>
<dbReference type="PANTHER" id="PTHR10937">
    <property type="entry name" value="GLUCOSAMINE--FRUCTOSE-6-PHOSPHATE AMINOTRANSFERASE, ISOMERIZING"/>
    <property type="match status" value="1"/>
</dbReference>
<evidence type="ECO:0000256" key="6">
    <source>
        <dbReference type="ARBA" id="ARBA00022737"/>
    </source>
</evidence>
<dbReference type="Gene3D" id="3.60.20.10">
    <property type="entry name" value="Glutamine Phosphoribosylpyrophosphate, subunit 1, domain 1"/>
    <property type="match status" value="1"/>
</dbReference>
<evidence type="ECO:0000256" key="4">
    <source>
        <dbReference type="ARBA" id="ARBA00022576"/>
    </source>
</evidence>
<evidence type="ECO:0000259" key="9">
    <source>
        <dbReference type="PROSITE" id="PS51278"/>
    </source>
</evidence>
<dbReference type="GO" id="GO:0004360">
    <property type="term" value="F:glutamine-fructose-6-phosphate transaminase (isomerizing) activity"/>
    <property type="evidence" value="ECO:0007669"/>
    <property type="project" value="UniProtKB-EC"/>
</dbReference>
<evidence type="ECO:0000256" key="5">
    <source>
        <dbReference type="ARBA" id="ARBA00022679"/>
    </source>
</evidence>
<dbReference type="NCBIfam" id="NF001484">
    <property type="entry name" value="PRK00331.1"/>
    <property type="match status" value="1"/>
</dbReference>
<dbReference type="GO" id="GO:0006487">
    <property type="term" value="P:protein N-linked glycosylation"/>
    <property type="evidence" value="ECO:0007669"/>
    <property type="project" value="TreeGrafter"/>
</dbReference>
<comment type="catalytic activity">
    <reaction evidence="1">
        <text>D-fructose 6-phosphate + L-glutamine = D-glucosamine 6-phosphate + L-glutamate</text>
        <dbReference type="Rhea" id="RHEA:13237"/>
        <dbReference type="ChEBI" id="CHEBI:29985"/>
        <dbReference type="ChEBI" id="CHEBI:58359"/>
        <dbReference type="ChEBI" id="CHEBI:58725"/>
        <dbReference type="ChEBI" id="CHEBI:61527"/>
        <dbReference type="EC" id="2.6.1.16"/>
    </reaction>
</comment>
<dbReference type="EC" id="2.6.1.16" evidence="2"/>
<evidence type="ECO:0000256" key="7">
    <source>
        <dbReference type="ARBA" id="ARBA00022962"/>
    </source>
</evidence>
<evidence type="ECO:0000259" key="10">
    <source>
        <dbReference type="PROSITE" id="PS51464"/>
    </source>
</evidence>
<dbReference type="GO" id="GO:0097367">
    <property type="term" value="F:carbohydrate derivative binding"/>
    <property type="evidence" value="ECO:0007669"/>
    <property type="project" value="InterPro"/>
</dbReference>
<keyword evidence="7" id="KW-0315">Glutamine amidotransferase</keyword>
<evidence type="ECO:0000256" key="2">
    <source>
        <dbReference type="ARBA" id="ARBA00012916"/>
    </source>
</evidence>
<keyword evidence="5 11" id="KW-0808">Transferase</keyword>
<keyword evidence="6" id="KW-0677">Repeat</keyword>
<organism evidence="11 12">
    <name type="scientific">Methanococcus voltae</name>
    <dbReference type="NCBI Taxonomy" id="2188"/>
    <lineage>
        <taxon>Archaea</taxon>
        <taxon>Methanobacteriati</taxon>
        <taxon>Methanobacteriota</taxon>
        <taxon>Methanomada group</taxon>
        <taxon>Methanococci</taxon>
        <taxon>Methanococcales</taxon>
        <taxon>Methanococcaceae</taxon>
        <taxon>Methanococcus</taxon>
    </lineage>
</organism>
<evidence type="ECO:0000256" key="3">
    <source>
        <dbReference type="ARBA" id="ARBA00016090"/>
    </source>
</evidence>
<evidence type="ECO:0000313" key="11">
    <source>
        <dbReference type="EMBL" id="MBP2200689.1"/>
    </source>
</evidence>
<dbReference type="InterPro" id="IPR035466">
    <property type="entry name" value="GlmS/AgaS_SIS"/>
</dbReference>
<dbReference type="InterPro" id="IPR046348">
    <property type="entry name" value="SIS_dom_sf"/>
</dbReference>
<dbReference type="CDD" id="cd00714">
    <property type="entry name" value="GFAT"/>
    <property type="match status" value="1"/>
</dbReference>
<dbReference type="GO" id="GO:0006047">
    <property type="term" value="P:UDP-N-acetylglucosamine metabolic process"/>
    <property type="evidence" value="ECO:0007669"/>
    <property type="project" value="TreeGrafter"/>
</dbReference>
<proteinExistence type="predicted"/>
<accession>A0A8J7RLZ1</accession>
<comment type="function">
    <text evidence="8">Catalyzes the first step in hexosamine metabolism, converting fructose-6P into glucosamine-6P using glutamine as a nitrogen source.</text>
</comment>
<dbReference type="InterPro" id="IPR029055">
    <property type="entry name" value="Ntn_hydrolases_N"/>
</dbReference>
<dbReference type="CDD" id="cd05008">
    <property type="entry name" value="SIS_GlmS_GlmD_1"/>
    <property type="match status" value="1"/>
</dbReference>
<sequence>MCGIIGYIGFRNASEILLEGLKRLEYRGYDSCGIGIINPADSNNILVKKDIGKVKEVSESENFEEFCANTGIGHSRWATHGGITKENSHPHTDCKNEICVVHNGIISNYKDLKSKLIKKDHIFKSETDTEVIPHLIEEELKELKRLTGLKKDALDNIYSKEEYINCVKKAFEKIEGTYAVVIINKNFPDTLIGIRNESPMVVGFGKDDLEYFIGSDVSAFLKYTNQALPLEDGDMIIVDKNNTEHNCYNFEIFNLKNNCVKTDISKNILNLDWDIENAEKKGYEHFMLKEIMEEPEIIKNSMKISQEEIQKLSNLIDDCDKIYIIAMGTSLHAGMIAEYWFSKLGKLVIPCDSSEFLIKGIIDEKTLVVGITQSGETYDTIKAIKYAKSKGAKTASLVNVIGSTATRESDVTIMIGSGLEISVCATKTFMSQLVILYRLFIEYGKLANKDMGIYEQELQKIPEYISKTIENKEVIKRISENLTASNYLFISKGINLANAYEGALKFKEITYLHAEGMSSGFLKHGTISLIDENMDTLALIPPTKSPLLNSVLANVEEIKARGGKVIAVGPKKVDIETDTLIEVPDLIEEVSPFVYAPACQLLAYYKALAMGRDVDKPRGLAKSVTVE</sequence>
<reference evidence="11" key="1">
    <citation type="submission" date="2021-03" db="EMBL/GenBank/DDBJ databases">
        <title>Genomic Encyclopedia of Type Strains, Phase IV (KMG-V): Genome sequencing to study the core and pangenomes of soil and plant-associated prokaryotes.</title>
        <authorList>
            <person name="Whitman W."/>
        </authorList>
    </citation>
    <scope>NUCLEOTIDE SEQUENCE</scope>
    <source>
        <strain evidence="11">C4</strain>
    </source>
</reference>
<dbReference type="CDD" id="cd05009">
    <property type="entry name" value="SIS_GlmS_GlmD_2"/>
    <property type="match status" value="1"/>
</dbReference>
<protein>
    <recommendedName>
        <fullName evidence="3">Glutamine--fructose-6-phosphate aminotransferase [isomerizing]</fullName>
        <ecNumber evidence="2">2.6.1.16</ecNumber>
    </recommendedName>
</protein>
<dbReference type="InterPro" id="IPR035490">
    <property type="entry name" value="GlmS/FrlB_SIS"/>
</dbReference>
<gene>
    <name evidence="11" type="ORF">J3E07_000087</name>
</gene>
<feature type="domain" description="SIS" evidence="10">
    <location>
        <begin position="312"/>
        <end position="449"/>
    </location>
</feature>
<dbReference type="NCBIfam" id="TIGR01135">
    <property type="entry name" value="glmS"/>
    <property type="match status" value="1"/>
</dbReference>
<evidence type="ECO:0000313" key="12">
    <source>
        <dbReference type="Proteomes" id="UP000740329"/>
    </source>
</evidence>
<name>A0A8J7RLZ1_METVO</name>
<dbReference type="SUPFAM" id="SSF53697">
    <property type="entry name" value="SIS domain"/>
    <property type="match status" value="1"/>
</dbReference>
<dbReference type="AlphaFoldDB" id="A0A8J7RLZ1"/>